<organism evidence="1 2">
    <name type="scientific">Enterobacter cloacae</name>
    <dbReference type="NCBI Taxonomy" id="550"/>
    <lineage>
        <taxon>Bacteria</taxon>
        <taxon>Pseudomonadati</taxon>
        <taxon>Pseudomonadota</taxon>
        <taxon>Gammaproteobacteria</taxon>
        <taxon>Enterobacterales</taxon>
        <taxon>Enterobacteriaceae</taxon>
        <taxon>Enterobacter</taxon>
        <taxon>Enterobacter cloacae complex</taxon>
    </lineage>
</organism>
<dbReference type="Proteomes" id="UP000255106">
    <property type="component" value="Unassembled WGS sequence"/>
</dbReference>
<gene>
    <name evidence="1" type="ORF">NCTC10005_06126</name>
</gene>
<dbReference type="EMBL" id="UGJB01000004">
    <property type="protein sequence ID" value="STQ13315.1"/>
    <property type="molecule type" value="Genomic_DNA"/>
</dbReference>
<proteinExistence type="predicted"/>
<evidence type="ECO:0000313" key="2">
    <source>
        <dbReference type="Proteomes" id="UP000255106"/>
    </source>
</evidence>
<protein>
    <submittedName>
        <fullName evidence="1">Outer membrane porin</fullName>
    </submittedName>
</protein>
<dbReference type="AlphaFoldDB" id="A0A377M3K6"/>
<sequence>MSTSYQFYGTRDKVSDGGVNDIYDGTAWLQALTFGYKVGQVDLRLEGTWVKAEGQQGYFLQRMTPTYASSNGRLDIWWITVPTSTPMAKKQSSSAQCMI</sequence>
<name>A0A377M3K6_ENTCL</name>
<reference evidence="1 2" key="1">
    <citation type="submission" date="2018-06" db="EMBL/GenBank/DDBJ databases">
        <authorList>
            <consortium name="Pathogen Informatics"/>
            <person name="Doyle S."/>
        </authorList>
    </citation>
    <scope>NUCLEOTIDE SEQUENCE [LARGE SCALE GENOMIC DNA]</scope>
    <source>
        <strain evidence="1 2">NCTC10005</strain>
    </source>
</reference>
<accession>A0A377M3K6</accession>
<evidence type="ECO:0000313" key="1">
    <source>
        <dbReference type="EMBL" id="STQ13315.1"/>
    </source>
</evidence>